<dbReference type="InterPro" id="IPR036116">
    <property type="entry name" value="FN3_sf"/>
</dbReference>
<sequence>MWTSNGTFPIVSLRSVSSGLQWQALPNGTIAAGPCSNSSLSQLFQLGSPVISTIPASSYSAPGGLVCYGSDRFVVLHWTAPVPLQGNTRARYSVFRRLSGSSSTFTSVIGSITDAYGLHFVDRNAIVGQSYDYQIGSGSWTGPICTASAQVDALNDDDAFLEYLQRTAFDYFWFQANPFNGLVRDRTESWSPPSIAAVGFALSAMTVGIDHGYITRKDAASRVLITLTTFLHGPQSNATSKVIGYNGFFYHYLDMTTGYRTWTCELSPIDTALLMSGVLHARQYFDHPGEQQIRGAATSLINAVNWPFMFIDRDQRLALSWTPEPGTGYSPYQWEGLSEGKLMAMMAVGSLTHPIPTSAWSAFTSTYQVTNSYGYAFVQFSPLFGHQYSELFFDYRGVSDVEPSSTWKSVNYFENSRRATLAQQRYSMAKKSSLPWYSQDLWGLTACDGPGNATTPQYYGYTARGANPTMSDDNTFAPTATGGSFMFTPTISLNALRYMYNTYCDLTCGAYGLQDAFNPAWSGTWSSPDALGIDQGPILLSIENQRTAGRIWDTFMENPEMKAASERIPSLSKSEEMDFNLYLASVRPGRKHPLRSVSANYLTSTRHCLTRSAGSSSLAFSACTSYSATATVDSLLLTGGPLQQVDIRQWGSDYYMLQIGPDFDQCVNIPGASKSPGVTLNMWACDMVGYPSGSQWFRVQVVGTDQDSVPIINLVQYNTGYCLEVSGSGTIVQQTCVENRSQQMFVWGSTTVAWEWDSCPSLSPISLTTTTTAVVRRCSSRVPVLR</sequence>
<dbReference type="AlphaFoldDB" id="A0A3P3Y5C9"/>
<evidence type="ECO:0000313" key="2">
    <source>
        <dbReference type="EMBL" id="SPQ95321.1"/>
    </source>
</evidence>
<dbReference type="Pfam" id="PF10091">
    <property type="entry name" value="Glycoamylase"/>
    <property type="match status" value="1"/>
</dbReference>
<geneLocation type="mitochondrion" evidence="2"/>
<dbReference type="Gene3D" id="1.50.10.140">
    <property type="match status" value="1"/>
</dbReference>
<evidence type="ECO:0000259" key="1">
    <source>
        <dbReference type="Pfam" id="PF10091"/>
    </source>
</evidence>
<dbReference type="CDD" id="cd00161">
    <property type="entry name" value="beta-trefoil_Ricin-like"/>
    <property type="match status" value="1"/>
</dbReference>
<name>A0A3P3Y5C9_PLABS</name>
<dbReference type="SUPFAM" id="SSF49265">
    <property type="entry name" value="Fibronectin type III"/>
    <property type="match status" value="1"/>
</dbReference>
<dbReference type="InterPro" id="IPR019282">
    <property type="entry name" value="Glycoamylase-like_cons_dom"/>
</dbReference>
<dbReference type="Proteomes" id="UP000290189">
    <property type="component" value="Unassembled WGS sequence"/>
</dbReference>
<organism evidence="2 3">
    <name type="scientific">Plasmodiophora brassicae</name>
    <name type="common">Clubroot disease agent</name>
    <dbReference type="NCBI Taxonomy" id="37360"/>
    <lineage>
        <taxon>Eukaryota</taxon>
        <taxon>Sar</taxon>
        <taxon>Rhizaria</taxon>
        <taxon>Endomyxa</taxon>
        <taxon>Phytomyxea</taxon>
        <taxon>Plasmodiophorida</taxon>
        <taxon>Plasmodiophoridae</taxon>
        <taxon>Plasmodiophora</taxon>
    </lineage>
</organism>
<protein>
    <recommendedName>
        <fullName evidence="1">Glycoamylase-like domain-containing protein</fullName>
    </recommendedName>
</protein>
<accession>A0A3P3Y5C9</accession>
<reference evidence="2 3" key="1">
    <citation type="submission" date="2018-03" db="EMBL/GenBank/DDBJ databases">
        <authorList>
            <person name="Fogelqvist J."/>
        </authorList>
    </citation>
    <scope>NUCLEOTIDE SEQUENCE [LARGE SCALE GENOMIC DNA]</scope>
</reference>
<dbReference type="PROSITE" id="PS50231">
    <property type="entry name" value="RICIN_B_LECTIN"/>
    <property type="match status" value="1"/>
</dbReference>
<proteinExistence type="predicted"/>
<dbReference type="InterPro" id="IPR035992">
    <property type="entry name" value="Ricin_B-like_lectins"/>
</dbReference>
<dbReference type="EMBL" id="OVEO01000004">
    <property type="protein sequence ID" value="SPQ95321.1"/>
    <property type="molecule type" value="Genomic_DNA"/>
</dbReference>
<feature type="domain" description="Glycoamylase-like" evidence="1">
    <location>
        <begin position="331"/>
        <end position="559"/>
    </location>
</feature>
<dbReference type="SUPFAM" id="SSF50370">
    <property type="entry name" value="Ricin B-like lectins"/>
    <property type="match status" value="1"/>
</dbReference>
<gene>
    <name evidence="2" type="ORF">PLBR_LOCUS2536</name>
</gene>
<evidence type="ECO:0000313" key="3">
    <source>
        <dbReference type="Proteomes" id="UP000290189"/>
    </source>
</evidence>
<keyword evidence="2" id="KW-0496">Mitochondrion</keyword>
<dbReference type="Gene3D" id="2.80.10.50">
    <property type="match status" value="1"/>
</dbReference>